<feature type="compositionally biased region" description="Polar residues" evidence="3">
    <location>
        <begin position="616"/>
        <end position="638"/>
    </location>
</feature>
<dbReference type="EMBL" id="CP051143">
    <property type="protein sequence ID" value="QIX02439.1"/>
    <property type="molecule type" value="Genomic_DNA"/>
</dbReference>
<feature type="compositionally biased region" description="Basic and acidic residues" evidence="3">
    <location>
        <begin position="431"/>
        <end position="443"/>
    </location>
</feature>
<keyword evidence="1 2" id="KW-0728">SH3 domain</keyword>
<dbReference type="InterPro" id="IPR036028">
    <property type="entry name" value="SH3-like_dom_sf"/>
</dbReference>
<accession>A0A6H0Y6I6</accession>
<dbReference type="InterPro" id="IPR038765">
    <property type="entry name" value="Papain-like_cys_pep_sf"/>
</dbReference>
<dbReference type="PANTHER" id="PTHR46333">
    <property type="entry name" value="CYTOKINESIS PROTEIN 3"/>
    <property type="match status" value="1"/>
</dbReference>
<sequence>MGAPTDLPTRFPCWCRATYSWGGENKKDLGFIEGDLIEALNAGDGLWWVGRLRRDPRAIGSFPSNFVKVLDESFQPAPNSRNASLATLHPGRSVLRSRRACSGNHSRLMRLLDREVRWMATAKVHRTATRRRRKRKSKFRPYSSMKTAQAPTGSAKKANNSPLKPVDNGFRVPSPPPRGGHRSMAEAASPQPGAKARVSRQASIDDRAAIAQQDSFDIRAPTSGHGSFDTRAPSSRQVSKMATGIRASKFTNSHHTSATIIALLPRPHAQHYHQRAPSAQPHSRVPSPAPERSPSPLPSSFHDGSAYPQLMSRTPSPNPIQQHRTASPMLYDDGVDPESPPPPPPPAHRVIYQQSRAPSPQPYQQGSRTPIPPSPGGSHMTPSPLRDAMNDVMTSLHDMSTYTSPLPAPTASNVWSPDEFELVRTQSRNEHYERHTHHTDEQRAVSASRDNLPKLDDYVQRMDNQLQRRQSQRTGDRLQRRKSQHMDEQAPIVPLKGSQYAHSRSGPRPPTSDSHSSQESYTTDTRTQEILRHRKSAFELRSNDRLSRTYTTKTNATNSTESSSTTQSSNSTQLTSRSVMSGHSAGGFSATSAGSLARRKFGLGSQKGHRPISLFDTKSTGDLRGNAQNTAPSDSGSGPSYHESHSSNVQSQERSAWNGHSTESAGIFGGLGTPKHKRSGFFRKMIESAKTTAKTGAANARATVSSASRPSSRAGFGNAVASRPASSAGGAARDMGLSNGNEWMQVRRDVNRSNTLSRKEREERVERAEMLDLTPFRPIELLHEQAEGDESLDGFAVTDPTDFNTPNLALVDKSTRFISSIPPAVNAAALAQNYLCRPHRTDVQKLRAIFTWVAERITWEEDYDDQPDPRRVIQSKRGCSKEIAALVRDMCSAVGLHAELVRGFLKAPGETPDPDGIARGNHWWNALIVDGEWRIMDAALASPSHPRRGDFSGASVQVAESWYFLARPMEVCYTHIPLLPEQQHIVPAVQHEVLTGLPCACPTYFRHSLELADFDTSILHLDGLEMAHLHVFVPEDVECIAETEARTFARDNDGDLFESGDIITTRALSQPEWIAGRKRFTIKALLPPEASDSTLKVYAGKRGLMHSVKDNPHSLAFALPLTHSGQNPPYEFFTRHPTPHAQRHDLYIMQPQCAKLVMNNTFVFAVRQHPSALSRFTPDTWGSSASGNGRPGTPSDPYARPGSAMSMRSTTSMMQSVSGSQVSDSSSSSGMTNAQLKPAKLAIQTPSQKIIRLTRKMDGRGGDTGDGANGLTTVWETVVKISERGTWRGLVLADRSARWCVFAEWECV</sequence>
<gene>
    <name evidence="5" type="ORF">AMS68_007956</name>
</gene>
<dbReference type="SMART" id="SM00326">
    <property type="entry name" value="SH3"/>
    <property type="match status" value="1"/>
</dbReference>
<evidence type="ECO:0000259" key="4">
    <source>
        <dbReference type="PROSITE" id="PS50002"/>
    </source>
</evidence>
<dbReference type="Gene3D" id="3.10.620.30">
    <property type="match status" value="1"/>
</dbReference>
<feature type="compositionally biased region" description="Low complexity" evidence="3">
    <location>
        <begin position="692"/>
        <end position="703"/>
    </location>
</feature>
<feature type="region of interest" description="Disordered" evidence="3">
    <location>
        <begin position="431"/>
        <end position="451"/>
    </location>
</feature>
<dbReference type="SUPFAM" id="SSF54001">
    <property type="entry name" value="Cysteine proteinases"/>
    <property type="match status" value="1"/>
</dbReference>
<dbReference type="GO" id="GO:0140278">
    <property type="term" value="P:mitotic division septum assembly"/>
    <property type="evidence" value="ECO:0007669"/>
    <property type="project" value="TreeGrafter"/>
</dbReference>
<dbReference type="FunFam" id="2.30.30.40:FF:000168">
    <property type="entry name" value="SH3 domain protein (Cyk3)"/>
    <property type="match status" value="1"/>
</dbReference>
<dbReference type="SUPFAM" id="SSF50044">
    <property type="entry name" value="SH3-domain"/>
    <property type="match status" value="1"/>
</dbReference>
<dbReference type="InterPro" id="IPR001452">
    <property type="entry name" value="SH3_domain"/>
</dbReference>
<feature type="domain" description="SH3" evidence="4">
    <location>
        <begin position="10"/>
        <end position="72"/>
    </location>
</feature>
<dbReference type="Pfam" id="PF01841">
    <property type="entry name" value="Transglut_core"/>
    <property type="match status" value="1"/>
</dbReference>
<feature type="compositionally biased region" description="Basic residues" evidence="3">
    <location>
        <begin position="123"/>
        <end position="139"/>
    </location>
</feature>
<protein>
    <recommendedName>
        <fullName evidence="4">SH3 domain-containing protein</fullName>
    </recommendedName>
</protein>
<evidence type="ECO:0000256" key="1">
    <source>
        <dbReference type="ARBA" id="ARBA00022443"/>
    </source>
</evidence>
<feature type="region of interest" description="Disordered" evidence="3">
    <location>
        <begin position="603"/>
        <end position="674"/>
    </location>
</feature>
<feature type="compositionally biased region" description="Basic and acidic residues" evidence="3">
    <location>
        <begin position="526"/>
        <end position="547"/>
    </location>
</feature>
<proteinExistence type="predicted"/>
<evidence type="ECO:0000313" key="6">
    <source>
        <dbReference type="Proteomes" id="UP000503462"/>
    </source>
</evidence>
<feature type="compositionally biased region" description="Polar residues" evidence="3">
    <location>
        <begin position="646"/>
        <end position="664"/>
    </location>
</feature>
<dbReference type="PANTHER" id="PTHR46333:SF2">
    <property type="entry name" value="CYTOKINESIS PROTEIN 3"/>
    <property type="match status" value="1"/>
</dbReference>
<feature type="compositionally biased region" description="Low complexity" evidence="3">
    <location>
        <begin position="1203"/>
        <end position="1230"/>
    </location>
</feature>
<feature type="compositionally biased region" description="Low complexity" evidence="3">
    <location>
        <begin position="548"/>
        <end position="591"/>
    </location>
</feature>
<dbReference type="PROSITE" id="PS50002">
    <property type="entry name" value="SH3"/>
    <property type="match status" value="1"/>
</dbReference>
<feature type="region of interest" description="Disordered" evidence="3">
    <location>
        <begin position="123"/>
        <end position="251"/>
    </location>
</feature>
<feature type="compositionally biased region" description="Basic and acidic residues" evidence="3">
    <location>
        <begin position="745"/>
        <end position="763"/>
    </location>
</feature>
<feature type="compositionally biased region" description="Basic and acidic residues" evidence="3">
    <location>
        <begin position="474"/>
        <end position="488"/>
    </location>
</feature>
<dbReference type="SMART" id="SM00460">
    <property type="entry name" value="TGc"/>
    <property type="match status" value="1"/>
</dbReference>
<feature type="region of interest" description="Disordered" evidence="3">
    <location>
        <begin position="464"/>
        <end position="591"/>
    </location>
</feature>
<evidence type="ECO:0000256" key="3">
    <source>
        <dbReference type="SAM" id="MobiDB-lite"/>
    </source>
</evidence>
<feature type="region of interest" description="Disordered" evidence="3">
    <location>
        <begin position="268"/>
        <end position="387"/>
    </location>
</feature>
<feature type="compositionally biased region" description="Low complexity" evidence="3">
    <location>
        <begin position="719"/>
        <end position="733"/>
    </location>
</feature>
<feature type="compositionally biased region" description="Polar residues" evidence="3">
    <location>
        <begin position="352"/>
        <end position="368"/>
    </location>
</feature>
<name>A0A6H0Y6I6_9PEZI</name>
<dbReference type="OrthoDB" id="6129702at2759"/>
<dbReference type="Gene3D" id="2.30.30.40">
    <property type="entry name" value="SH3 Domains"/>
    <property type="match status" value="1"/>
</dbReference>
<dbReference type="GO" id="GO:0110085">
    <property type="term" value="C:mitotic actomyosin contractile ring"/>
    <property type="evidence" value="ECO:0007669"/>
    <property type="project" value="TreeGrafter"/>
</dbReference>
<dbReference type="InterPro" id="IPR002931">
    <property type="entry name" value="Transglutaminase-like"/>
</dbReference>
<evidence type="ECO:0000313" key="5">
    <source>
        <dbReference type="EMBL" id="QIX02439.1"/>
    </source>
</evidence>
<dbReference type="Pfam" id="PF24584">
    <property type="entry name" value="Ig_CYK3_C"/>
    <property type="match status" value="2"/>
</dbReference>
<evidence type="ECO:0000256" key="2">
    <source>
        <dbReference type="PROSITE-ProRule" id="PRU00192"/>
    </source>
</evidence>
<feature type="region of interest" description="Disordered" evidence="3">
    <location>
        <begin position="692"/>
        <end position="763"/>
    </location>
</feature>
<keyword evidence="6" id="KW-1185">Reference proteome</keyword>
<dbReference type="Proteomes" id="UP000503462">
    <property type="component" value="Chromosome 5"/>
</dbReference>
<dbReference type="InterPro" id="IPR052557">
    <property type="entry name" value="CAP/Cytokinesis_protein"/>
</dbReference>
<organism evidence="5 6">
    <name type="scientific">Peltaster fructicola</name>
    <dbReference type="NCBI Taxonomy" id="286661"/>
    <lineage>
        <taxon>Eukaryota</taxon>
        <taxon>Fungi</taxon>
        <taxon>Dikarya</taxon>
        <taxon>Ascomycota</taxon>
        <taxon>Pezizomycotina</taxon>
        <taxon>Dothideomycetes</taxon>
        <taxon>Dothideomycetes incertae sedis</taxon>
        <taxon>Peltaster</taxon>
    </lineage>
</organism>
<feature type="compositionally biased region" description="Polar residues" evidence="3">
    <location>
        <begin position="464"/>
        <end position="473"/>
    </location>
</feature>
<dbReference type="InterPro" id="IPR056409">
    <property type="entry name" value="Ig_CYK3_C"/>
</dbReference>
<feature type="compositionally biased region" description="Polar residues" evidence="3">
    <location>
        <begin position="311"/>
        <end position="325"/>
    </location>
</feature>
<feature type="region of interest" description="Disordered" evidence="3">
    <location>
        <begin position="1176"/>
        <end position="1236"/>
    </location>
</feature>
<feature type="compositionally biased region" description="Polar residues" evidence="3">
    <location>
        <begin position="144"/>
        <end position="162"/>
    </location>
</feature>
<feature type="compositionally biased region" description="Polar residues" evidence="3">
    <location>
        <begin position="511"/>
        <end position="525"/>
    </location>
</feature>
<feature type="compositionally biased region" description="Pro residues" evidence="3">
    <location>
        <begin position="338"/>
        <end position="347"/>
    </location>
</feature>
<reference evidence="5 6" key="1">
    <citation type="journal article" date="2016" name="Sci. Rep.">
        <title>Peltaster fructicola genome reveals evolution from an invasive phytopathogen to an ectophytic parasite.</title>
        <authorList>
            <person name="Xu C."/>
            <person name="Chen H."/>
            <person name="Gleason M.L."/>
            <person name="Xu J.R."/>
            <person name="Liu H."/>
            <person name="Zhang R."/>
            <person name="Sun G."/>
        </authorList>
    </citation>
    <scope>NUCLEOTIDE SEQUENCE [LARGE SCALE GENOMIC DNA]</scope>
    <source>
        <strain evidence="5 6">LNHT1506</strain>
    </source>
</reference>
<feature type="compositionally biased region" description="Pro residues" evidence="3">
    <location>
        <begin position="287"/>
        <end position="297"/>
    </location>
</feature>